<name>A0A4Q2K5X9_9FIRM</name>
<dbReference type="InterPro" id="IPR053161">
    <property type="entry name" value="Ulvan_degrading_GH"/>
</dbReference>
<evidence type="ECO:0000313" key="1">
    <source>
        <dbReference type="EMBL" id="RXZ58278.1"/>
    </source>
</evidence>
<accession>A0A4Q2K5X9</accession>
<comment type="caution">
    <text evidence="1">The sequence shown here is derived from an EMBL/GenBank/DDBJ whole genome shotgun (WGS) entry which is preliminary data.</text>
</comment>
<dbReference type="Proteomes" id="UP000291269">
    <property type="component" value="Unassembled WGS sequence"/>
</dbReference>
<gene>
    <name evidence="1" type="ORF">ESZ91_09485</name>
</gene>
<proteinExistence type="predicted"/>
<dbReference type="EMBL" id="SDOZ01000003">
    <property type="protein sequence ID" value="RXZ58278.1"/>
    <property type="molecule type" value="Genomic_DNA"/>
</dbReference>
<keyword evidence="2" id="KW-1185">Reference proteome</keyword>
<dbReference type="PANTHER" id="PTHR36848">
    <property type="entry name" value="DNA-BINDING PROTEIN (PUTATIVE SECRETED PROTEIN)-RELATED"/>
    <property type="match status" value="1"/>
</dbReference>
<dbReference type="AlphaFoldDB" id="A0A4Q2K5X9"/>
<organism evidence="1 2">
    <name type="scientific">Candidatus Borkfalkia ceftriaxoniphila</name>
    <dbReference type="NCBI Taxonomy" id="2508949"/>
    <lineage>
        <taxon>Bacteria</taxon>
        <taxon>Bacillati</taxon>
        <taxon>Bacillota</taxon>
        <taxon>Clostridia</taxon>
        <taxon>Christensenellales</taxon>
        <taxon>Christensenellaceae</taxon>
        <taxon>Candidatus Borkfalkia</taxon>
    </lineage>
</organism>
<sequence length="979" mass="111798">MDIYGNKVFWAWNNVLNEREIRRQIQGFAQQKIAGFFIHSRCGLKTPYLSEQWFSAVEIAADEAGKQGLEVWLYDEDGWPSGFAGGLVVASDASLCIQRLRLERSLAACRGMRIAACFRRTNNGWESCTPERADCFFAAQSDLHYVDLLNPEACRAFIRCTHEKYRDKLGHLFGTVIKGIFTDEPQMDGYISYSPVLSEKYENAYGRKFEDDLVCVLCGGKKYKKFRLRYIKILFPLFIESYIKQLDEWCRRNHLILTGHLPAEDGLLYQGEIAGSCDLAYRSMRYPGIDFLGRRLCSDVLVKTLGSVKSQEGLERVISETFGCSGWNTNFAQFAWIWGYQAAAGINSACLHFSAYSVVGNRKRDYPAFFSGQEPWFAQWHYLNDWMHAVNEFNSGKEFRDKILVISALENAACEPEENARVVSNAYRLLIEALSDLQTDFETADEFALSGRVRIKGTRLCFGNSEFGLIIVPHVESILGSTAKLLLEYKKNGGRILFTTAPPRFAEYEKSKTLEELISRQNELPFGGVVQNRAELWGKALQFIGYRRNFYCVSDDGRLLKDVRMRVCEKDGETHVFLANKSASDTKEFTLVSDRAGTFRERRFLQGDCAVACSGEDFCETRVLLQPMQSRGFVFGNCARENVPIRFQSEVLHTFSAEWDEENRLALDKCAYSIDGNAFTLPKYVLFVQNEIYEISKTLQANKSLRVRYSVCSKIDQKIRVFLEQGKVQTIEWNGKKYRLDDISFLDRDIRGFDCELRKGMNELTLEYILEPNRTKIDPDKVFESERNRFSYELEIEAVYLCGRFGVYPDSVTSSRGGVLQCEGKFTVDALPQVDFSRELTQQGLFFYSGNFQKSFYFSGDASIAGLSVDCMNAVCAEVAINDRVVGCLFSVHDELDIRKFVIEGQNKVSVMFYSGLRNLLGPHHHVSGEVNFTGQSTFMGKRGFEDEVIDFTLRENTYTEKYFFTPFGGGNVVIHFYK</sequence>
<dbReference type="RefSeq" id="WP_129226622.1">
    <property type="nucleotide sequence ID" value="NZ_SDOZ01000003.1"/>
</dbReference>
<dbReference type="OrthoDB" id="9761519at2"/>
<reference evidence="1 2" key="1">
    <citation type="journal article" date="2019" name="Gut">
        <title>Antibiotics-induced monodominance of a novel gut bacterial order.</title>
        <authorList>
            <person name="Hildebrand F."/>
            <person name="Moitinho-Silva L."/>
            <person name="Blasche S."/>
            <person name="Jahn M.T."/>
            <person name="Gossmann T.I."/>
            <person name="Heuerta-Cepas J."/>
            <person name="Hercog R."/>
            <person name="Luetge M."/>
            <person name="Bahram M."/>
            <person name="Pryszlak A."/>
            <person name="Alves R.J."/>
            <person name="Waszak S.M."/>
            <person name="Zhu A."/>
            <person name="Ye L."/>
            <person name="Costea P.I."/>
            <person name="Aalvink S."/>
            <person name="Belzer C."/>
            <person name="Forslund S.K."/>
            <person name="Sunagawa S."/>
            <person name="Hentschel U."/>
            <person name="Merten C."/>
            <person name="Patil K.R."/>
            <person name="Benes V."/>
            <person name="Bork P."/>
        </authorList>
    </citation>
    <scope>NUCLEOTIDE SEQUENCE [LARGE SCALE GENOMIC DNA]</scope>
    <source>
        <strain evidence="1 2">HDS1380</strain>
    </source>
</reference>
<evidence type="ECO:0000313" key="2">
    <source>
        <dbReference type="Proteomes" id="UP000291269"/>
    </source>
</evidence>
<protein>
    <submittedName>
        <fullName evidence="1">Uncharacterized protein</fullName>
    </submittedName>
</protein>
<dbReference type="PANTHER" id="PTHR36848:SF2">
    <property type="entry name" value="SECRETED PROTEIN"/>
    <property type="match status" value="1"/>
</dbReference>